<reference evidence="3" key="1">
    <citation type="submission" date="2022-06" db="EMBL/GenBank/DDBJ databases">
        <title>Sequencing the genomes of 1000 actinobacteria strains.</title>
        <authorList>
            <person name="Klenk H.-P."/>
        </authorList>
    </citation>
    <scope>NUCLEOTIDE SEQUENCE</scope>
    <source>
        <strain evidence="3">DSM 46694</strain>
    </source>
</reference>
<dbReference type="GO" id="GO:0071949">
    <property type="term" value="F:FAD binding"/>
    <property type="evidence" value="ECO:0007669"/>
    <property type="project" value="InterPro"/>
</dbReference>
<dbReference type="PANTHER" id="PTHR43476:SF5">
    <property type="entry name" value="FAD-DEPENDENT MONOOXYGENASE"/>
    <property type="match status" value="1"/>
</dbReference>
<dbReference type="InterPro" id="IPR050631">
    <property type="entry name" value="PheA/TfdB_FAD_monoxygenase"/>
</dbReference>
<keyword evidence="1" id="KW-0560">Oxidoreductase</keyword>
<feature type="domain" description="FAD-binding" evidence="2">
    <location>
        <begin position="11"/>
        <end position="341"/>
    </location>
</feature>
<accession>A0A9X2GBV3</accession>
<dbReference type="PRINTS" id="PR00420">
    <property type="entry name" value="RNGMNOXGNASE"/>
</dbReference>
<dbReference type="EMBL" id="JAMZEB010000002">
    <property type="protein sequence ID" value="MCP2356102.1"/>
    <property type="molecule type" value="Genomic_DNA"/>
</dbReference>
<evidence type="ECO:0000256" key="1">
    <source>
        <dbReference type="ARBA" id="ARBA00023002"/>
    </source>
</evidence>
<dbReference type="Pfam" id="PF01494">
    <property type="entry name" value="FAD_binding_3"/>
    <property type="match status" value="1"/>
</dbReference>
<keyword evidence="4" id="KW-1185">Reference proteome</keyword>
<evidence type="ECO:0000313" key="4">
    <source>
        <dbReference type="Proteomes" id="UP001139648"/>
    </source>
</evidence>
<evidence type="ECO:0000313" key="3">
    <source>
        <dbReference type="EMBL" id="MCP2356102.1"/>
    </source>
</evidence>
<sequence length="415" mass="44546">MGSIARTSVACVVTGGGPAGMVLGLLLARSGVEVAVLEKYPDFLRDFRGDTVHASTLGLLDELGLGERFAALPQQRERRLTMAFDDGAITEDFSRLPGAHQHIALVPQWDFLDLLAAAGGESPHFHLAQNAEVDGLLRDGERVCGVRYTDQDTGRTHELSAPLVVAADGRHSTVRDLLGLRPRASAAPHDCLYVRIPRLPGDPDGTFLRFSATGGLIMINRGDYWQGALLIAKGMADAARAGDGAWTRRTISRLAPYTAGRMAAIGAADIAVLQIRIDRLARWWAPGVLLIGDAAHAMSPIAGVGVNLAVQDAVAAARVLVPALRRGRVSERELARVQRRRQWPTVITQALQRTAQDRFVAASITGEAGGAPLRLPQPLRTLRHWRGLPHLLGRVVGLGIRPERLTGPLAPLSHG</sequence>
<dbReference type="RefSeq" id="WP_253742867.1">
    <property type="nucleotide sequence ID" value="NZ_BAABKA010000001.1"/>
</dbReference>
<dbReference type="Proteomes" id="UP001139648">
    <property type="component" value="Unassembled WGS sequence"/>
</dbReference>
<proteinExistence type="predicted"/>
<organism evidence="3 4">
    <name type="scientific">Nonomuraea thailandensis</name>
    <dbReference type="NCBI Taxonomy" id="1188745"/>
    <lineage>
        <taxon>Bacteria</taxon>
        <taxon>Bacillati</taxon>
        <taxon>Actinomycetota</taxon>
        <taxon>Actinomycetes</taxon>
        <taxon>Streptosporangiales</taxon>
        <taxon>Streptosporangiaceae</taxon>
        <taxon>Nonomuraea</taxon>
    </lineage>
</organism>
<dbReference type="InterPro" id="IPR002938">
    <property type="entry name" value="FAD-bd"/>
</dbReference>
<dbReference type="SUPFAM" id="SSF51905">
    <property type="entry name" value="FAD/NAD(P)-binding domain"/>
    <property type="match status" value="1"/>
</dbReference>
<dbReference type="AlphaFoldDB" id="A0A9X2GBV3"/>
<dbReference type="InterPro" id="IPR036188">
    <property type="entry name" value="FAD/NAD-bd_sf"/>
</dbReference>
<evidence type="ECO:0000259" key="2">
    <source>
        <dbReference type="Pfam" id="PF01494"/>
    </source>
</evidence>
<comment type="caution">
    <text evidence="3">The sequence shown here is derived from an EMBL/GenBank/DDBJ whole genome shotgun (WGS) entry which is preliminary data.</text>
</comment>
<dbReference type="Gene3D" id="3.50.50.60">
    <property type="entry name" value="FAD/NAD(P)-binding domain"/>
    <property type="match status" value="2"/>
</dbReference>
<name>A0A9X2GBV3_9ACTN</name>
<dbReference type="PANTHER" id="PTHR43476">
    <property type="entry name" value="3-(3-HYDROXY-PHENYL)PROPIONATE/3-HYDROXYCINNAMIC ACID HYDROXYLASE"/>
    <property type="match status" value="1"/>
</dbReference>
<gene>
    <name evidence="3" type="ORF">HD597_003122</name>
</gene>
<protein>
    <submittedName>
        <fullName evidence="3">2-polyprenyl-6-methoxyphenol hydroxylase-like FAD-dependent oxidoreductase</fullName>
    </submittedName>
</protein>
<dbReference type="GO" id="GO:0016491">
    <property type="term" value="F:oxidoreductase activity"/>
    <property type="evidence" value="ECO:0007669"/>
    <property type="project" value="UniProtKB-KW"/>
</dbReference>